<protein>
    <submittedName>
        <fullName evidence="1">Uncharacterized protein</fullName>
    </submittedName>
</protein>
<evidence type="ECO:0000313" key="2">
    <source>
        <dbReference type="Proteomes" id="UP001177021"/>
    </source>
</evidence>
<gene>
    <name evidence="1" type="ORF">MILVUS5_LOCUS32968</name>
</gene>
<name>A0ACB0LJQ7_TRIPR</name>
<keyword evidence="2" id="KW-1185">Reference proteome</keyword>
<dbReference type="Proteomes" id="UP001177021">
    <property type="component" value="Unassembled WGS sequence"/>
</dbReference>
<dbReference type="EMBL" id="CASHSV030000513">
    <property type="protein sequence ID" value="CAJ2668604.1"/>
    <property type="molecule type" value="Genomic_DNA"/>
</dbReference>
<organism evidence="1 2">
    <name type="scientific">Trifolium pratense</name>
    <name type="common">Red clover</name>
    <dbReference type="NCBI Taxonomy" id="57577"/>
    <lineage>
        <taxon>Eukaryota</taxon>
        <taxon>Viridiplantae</taxon>
        <taxon>Streptophyta</taxon>
        <taxon>Embryophyta</taxon>
        <taxon>Tracheophyta</taxon>
        <taxon>Spermatophyta</taxon>
        <taxon>Magnoliopsida</taxon>
        <taxon>eudicotyledons</taxon>
        <taxon>Gunneridae</taxon>
        <taxon>Pentapetalae</taxon>
        <taxon>rosids</taxon>
        <taxon>fabids</taxon>
        <taxon>Fabales</taxon>
        <taxon>Fabaceae</taxon>
        <taxon>Papilionoideae</taxon>
        <taxon>50 kb inversion clade</taxon>
        <taxon>NPAAA clade</taxon>
        <taxon>Hologalegina</taxon>
        <taxon>IRL clade</taxon>
        <taxon>Trifolieae</taxon>
        <taxon>Trifolium</taxon>
    </lineage>
</organism>
<accession>A0ACB0LJQ7</accession>
<proteinExistence type="predicted"/>
<comment type="caution">
    <text evidence="1">The sequence shown here is derived from an EMBL/GenBank/DDBJ whole genome shotgun (WGS) entry which is preliminary data.</text>
</comment>
<sequence>MLMSQNALSLLYLVLTRVSQRRTCGMKLYSIENSSSPDFTCYIPHNYKESSYLVSDFTFTNSVGGHSEFTGQHFNPKMNLARQCAQLWLKTREMLGFLLGFISEPDQSVVPKDVLKAACEKVHDHCSCNWN</sequence>
<reference evidence="1" key="1">
    <citation type="submission" date="2023-10" db="EMBL/GenBank/DDBJ databases">
        <authorList>
            <person name="Rodriguez Cubillos JULIANA M."/>
            <person name="De Vega J."/>
        </authorList>
    </citation>
    <scope>NUCLEOTIDE SEQUENCE</scope>
</reference>
<evidence type="ECO:0000313" key="1">
    <source>
        <dbReference type="EMBL" id="CAJ2668604.1"/>
    </source>
</evidence>